<dbReference type="Proteomes" id="UP000321734">
    <property type="component" value="Unassembled WGS sequence"/>
</dbReference>
<dbReference type="AlphaFoldDB" id="A0A5C7AGY7"/>
<evidence type="ECO:0000313" key="1">
    <source>
        <dbReference type="EMBL" id="TXE07691.1"/>
    </source>
</evidence>
<evidence type="ECO:0008006" key="3">
    <source>
        <dbReference type="Google" id="ProtNLM"/>
    </source>
</evidence>
<comment type="caution">
    <text evidence="1">The sequence shown here is derived from an EMBL/GenBank/DDBJ whole genome shotgun (WGS) entry which is preliminary data.</text>
</comment>
<accession>A0A5C7AGY7</accession>
<keyword evidence="2" id="KW-1185">Reference proteome</keyword>
<protein>
    <recommendedName>
        <fullName evidence="3">STAS/SEC14 domain-containing protein</fullName>
    </recommendedName>
</protein>
<gene>
    <name evidence="1" type="ORF">ES711_09605</name>
</gene>
<sequence length="125" mass="14424">MGIIKYYDFKDSEAFIFDGFIINQVKEGAVIETQHNVLLNNCIKKHFSGKNMVYISNRAKSYAVDPLIYPKAEKIPNLVAIAMIPKTQLMRKNAEYERAFFDKPYEIFDDLSGALDWAHSLLEKL</sequence>
<name>A0A5C7AGY7_9FLAO</name>
<dbReference type="RefSeq" id="WP_146893008.1">
    <property type="nucleotide sequence ID" value="NZ_VORX01000004.1"/>
</dbReference>
<dbReference type="OrthoDB" id="1144359at2"/>
<evidence type="ECO:0000313" key="2">
    <source>
        <dbReference type="Proteomes" id="UP000321734"/>
    </source>
</evidence>
<reference evidence="1 2" key="1">
    <citation type="submission" date="2019-08" db="EMBL/GenBank/DDBJ databases">
        <title>Genome sequence of Gelidibacter salicanalis IC162T.</title>
        <authorList>
            <person name="Bowman J.P."/>
        </authorList>
    </citation>
    <scope>NUCLEOTIDE SEQUENCE [LARGE SCALE GENOMIC DNA]</scope>
    <source>
        <strain evidence="1 2">IC162</strain>
    </source>
</reference>
<proteinExistence type="predicted"/>
<dbReference type="EMBL" id="VORX01000004">
    <property type="protein sequence ID" value="TXE07691.1"/>
    <property type="molecule type" value="Genomic_DNA"/>
</dbReference>
<organism evidence="1 2">
    <name type="scientific">Gelidibacter salicanalis</name>
    <dbReference type="NCBI Taxonomy" id="291193"/>
    <lineage>
        <taxon>Bacteria</taxon>
        <taxon>Pseudomonadati</taxon>
        <taxon>Bacteroidota</taxon>
        <taxon>Flavobacteriia</taxon>
        <taxon>Flavobacteriales</taxon>
        <taxon>Flavobacteriaceae</taxon>
        <taxon>Gelidibacter</taxon>
    </lineage>
</organism>